<sequence>MFVTIFSISSSAVPLAATSELPAETKSTTEIKPTLIRLEKSVGIEIEERRIQAEQEAAAKAEAERIAAEQEAARIAAEEEAARKAAEEEAARQAAEKKKQEEEAAAAAAAKKASQSSSKQTTTNQQNNTATAPSYNGSIGEQIVSIARSKIGCPYVSPAQGPNKFDCSGFTSWVYRQVGISLSASSGVQAKNAYATGALSKSELQPGDLVFWSNSYGRGKGNFMGIGHVGIYAGNGMVIDASSDHGRVVERALYDSASGSKFEFGARVY</sequence>
<proteinExistence type="inferred from homology"/>
<keyword evidence="2" id="KW-0645">Protease</keyword>
<dbReference type="PANTHER" id="PTHR47053">
    <property type="entry name" value="MUREIN DD-ENDOPEPTIDASE MEPH-RELATED"/>
    <property type="match status" value="1"/>
</dbReference>
<feature type="compositionally biased region" description="Basic and acidic residues" evidence="5">
    <location>
        <begin position="78"/>
        <end position="102"/>
    </location>
</feature>
<organism evidence="7 8">
    <name type="scientific">[Clostridium] methylpentosum DSM 5476</name>
    <dbReference type="NCBI Taxonomy" id="537013"/>
    <lineage>
        <taxon>Bacteria</taxon>
        <taxon>Bacillati</taxon>
        <taxon>Bacillota</taxon>
        <taxon>Clostridia</taxon>
        <taxon>Eubacteriales</taxon>
        <taxon>Oscillospiraceae</taxon>
        <taxon>Oscillospiraceae incertae sedis</taxon>
    </lineage>
</organism>
<evidence type="ECO:0000259" key="6">
    <source>
        <dbReference type="PROSITE" id="PS51935"/>
    </source>
</evidence>
<dbReference type="InterPro" id="IPR000064">
    <property type="entry name" value="NLP_P60_dom"/>
</dbReference>
<reference evidence="7 8" key="2">
    <citation type="submission" date="2009-02" db="EMBL/GenBank/DDBJ databases">
        <title>Draft genome sequence of Clostridium methylpentosum (DSM 5476).</title>
        <authorList>
            <person name="Sudarsanam P."/>
            <person name="Ley R."/>
            <person name="Guruge J."/>
            <person name="Turnbaugh P.J."/>
            <person name="Mahowald M."/>
            <person name="Liep D."/>
            <person name="Gordon J."/>
        </authorList>
    </citation>
    <scope>NUCLEOTIDE SEQUENCE [LARGE SCALE GENOMIC DNA]</scope>
    <source>
        <strain evidence="7 8">DSM 5476</strain>
    </source>
</reference>
<dbReference type="Proteomes" id="UP000003340">
    <property type="component" value="Unassembled WGS sequence"/>
</dbReference>
<dbReference type="EMBL" id="ACEC01000035">
    <property type="protein sequence ID" value="EEG31418.1"/>
    <property type="molecule type" value="Genomic_DNA"/>
</dbReference>
<dbReference type="eggNOG" id="COG0791">
    <property type="taxonomic scope" value="Bacteria"/>
</dbReference>
<dbReference type="GO" id="GO:0006508">
    <property type="term" value="P:proteolysis"/>
    <property type="evidence" value="ECO:0007669"/>
    <property type="project" value="UniProtKB-KW"/>
</dbReference>
<keyword evidence="3" id="KW-0378">Hydrolase</keyword>
<dbReference type="InterPro" id="IPR051202">
    <property type="entry name" value="Peptidase_C40"/>
</dbReference>
<feature type="domain" description="NlpC/P60" evidence="6">
    <location>
        <begin position="137"/>
        <end position="269"/>
    </location>
</feature>
<evidence type="ECO:0000256" key="3">
    <source>
        <dbReference type="ARBA" id="ARBA00022801"/>
    </source>
</evidence>
<evidence type="ECO:0000256" key="5">
    <source>
        <dbReference type="SAM" id="MobiDB-lite"/>
    </source>
</evidence>
<dbReference type="SUPFAM" id="SSF54001">
    <property type="entry name" value="Cysteine proteinases"/>
    <property type="match status" value="1"/>
</dbReference>
<dbReference type="HOGENOM" id="CLU_1033283_0_0_9"/>
<evidence type="ECO:0000256" key="4">
    <source>
        <dbReference type="ARBA" id="ARBA00022807"/>
    </source>
</evidence>
<evidence type="ECO:0000256" key="2">
    <source>
        <dbReference type="ARBA" id="ARBA00022670"/>
    </source>
</evidence>
<comment type="caution">
    <text evidence="7">The sequence shown here is derived from an EMBL/GenBank/DDBJ whole genome shotgun (WGS) entry which is preliminary data.</text>
</comment>
<evidence type="ECO:0000256" key="1">
    <source>
        <dbReference type="ARBA" id="ARBA00007074"/>
    </source>
</evidence>
<reference evidence="7 8" key="1">
    <citation type="submission" date="2009-01" db="EMBL/GenBank/DDBJ databases">
        <authorList>
            <person name="Fulton L."/>
            <person name="Clifton S."/>
            <person name="Fulton B."/>
            <person name="Xu J."/>
            <person name="Minx P."/>
            <person name="Pepin K.H."/>
            <person name="Johnson M."/>
            <person name="Bhonagiri V."/>
            <person name="Nash W.E."/>
            <person name="Mardis E.R."/>
            <person name="Wilson R.K."/>
        </authorList>
    </citation>
    <scope>NUCLEOTIDE SEQUENCE [LARGE SCALE GENOMIC DNA]</scope>
    <source>
        <strain evidence="7 8">DSM 5476</strain>
    </source>
</reference>
<keyword evidence="4" id="KW-0788">Thiol protease</keyword>
<keyword evidence="8" id="KW-1185">Reference proteome</keyword>
<evidence type="ECO:0000313" key="8">
    <source>
        <dbReference type="Proteomes" id="UP000003340"/>
    </source>
</evidence>
<feature type="compositionally biased region" description="Low complexity" evidence="5">
    <location>
        <begin position="105"/>
        <end position="129"/>
    </location>
</feature>
<dbReference type="Gene3D" id="3.90.1720.10">
    <property type="entry name" value="endopeptidase domain like (from Nostoc punctiforme)"/>
    <property type="match status" value="1"/>
</dbReference>
<dbReference type="GO" id="GO:0008234">
    <property type="term" value="F:cysteine-type peptidase activity"/>
    <property type="evidence" value="ECO:0007669"/>
    <property type="project" value="UniProtKB-KW"/>
</dbReference>
<comment type="similarity">
    <text evidence="1">Belongs to the peptidase C40 family.</text>
</comment>
<name>C0EAV0_9FIRM</name>
<dbReference type="AlphaFoldDB" id="C0EAV0"/>
<gene>
    <name evidence="7" type="ORF">CLOSTMETH_00967</name>
</gene>
<accession>C0EAV0</accession>
<evidence type="ECO:0000313" key="7">
    <source>
        <dbReference type="EMBL" id="EEG31418.1"/>
    </source>
</evidence>
<dbReference type="Pfam" id="PF00877">
    <property type="entry name" value="NLPC_P60"/>
    <property type="match status" value="1"/>
</dbReference>
<feature type="region of interest" description="Disordered" evidence="5">
    <location>
        <begin position="78"/>
        <end position="135"/>
    </location>
</feature>
<dbReference type="PROSITE" id="PS51935">
    <property type="entry name" value="NLPC_P60"/>
    <property type="match status" value="1"/>
</dbReference>
<dbReference type="PANTHER" id="PTHR47053:SF1">
    <property type="entry name" value="MUREIN DD-ENDOPEPTIDASE MEPH-RELATED"/>
    <property type="match status" value="1"/>
</dbReference>
<protein>
    <submittedName>
        <fullName evidence="7">NlpC/P60 family protein</fullName>
    </submittedName>
</protein>
<dbReference type="InterPro" id="IPR038765">
    <property type="entry name" value="Papain-like_cys_pep_sf"/>
</dbReference>